<proteinExistence type="evidence at transcript level"/>
<name>A0A0P6ITM3_AEDAE</name>
<reference evidence="2" key="1">
    <citation type="journal article" date="2016" name="PLoS ONE">
        <title>A Deep Insight into the Sialome of Male and Female Aedes aegypti Mosquitoes.</title>
        <authorList>
            <person name="Ribeiro J.M."/>
            <person name="Martin-Martin I."/>
            <person name="Arca B."/>
            <person name="Calvo E."/>
        </authorList>
    </citation>
    <scope>NUCLEOTIDE SEQUENCE</scope>
    <source>
        <strain evidence="2">Liverpool</strain>
        <tissue evidence="2">Salivary glands</tissue>
    </source>
</reference>
<dbReference type="EMBL" id="GDUN01000795">
    <property type="protein sequence ID" value="JAN95124.1"/>
    <property type="molecule type" value="mRNA"/>
</dbReference>
<dbReference type="GO" id="GO:0003964">
    <property type="term" value="F:RNA-directed DNA polymerase activity"/>
    <property type="evidence" value="ECO:0007669"/>
    <property type="project" value="UniProtKB-KW"/>
</dbReference>
<keyword evidence="2" id="KW-0548">Nucleotidyltransferase</keyword>
<feature type="non-terminal residue" evidence="2">
    <location>
        <position position="1"/>
    </location>
</feature>
<organism evidence="2">
    <name type="scientific">Aedes aegypti</name>
    <name type="common">Yellowfever mosquito</name>
    <name type="synonym">Culex aegypti</name>
    <dbReference type="NCBI Taxonomy" id="7159"/>
    <lineage>
        <taxon>Eukaryota</taxon>
        <taxon>Metazoa</taxon>
        <taxon>Ecdysozoa</taxon>
        <taxon>Arthropoda</taxon>
        <taxon>Hexapoda</taxon>
        <taxon>Insecta</taxon>
        <taxon>Pterygota</taxon>
        <taxon>Neoptera</taxon>
        <taxon>Endopterygota</taxon>
        <taxon>Diptera</taxon>
        <taxon>Nematocera</taxon>
        <taxon>Culicoidea</taxon>
        <taxon>Culicidae</taxon>
        <taxon>Culicinae</taxon>
        <taxon>Aedini</taxon>
        <taxon>Aedes</taxon>
        <taxon>Stegomyia</taxon>
    </lineage>
</organism>
<dbReference type="AlphaFoldDB" id="A0A0P6ITM3"/>
<evidence type="ECO:0000313" key="2">
    <source>
        <dbReference type="EMBL" id="JAN95124.1"/>
    </source>
</evidence>
<dbReference type="SUPFAM" id="SSF56672">
    <property type="entry name" value="DNA/RNA polymerases"/>
    <property type="match status" value="1"/>
</dbReference>
<keyword evidence="2" id="KW-0808">Transferase</keyword>
<dbReference type="InterPro" id="IPR000477">
    <property type="entry name" value="RT_dom"/>
</dbReference>
<accession>A0A0P6ITM3</accession>
<dbReference type="Pfam" id="PF00078">
    <property type="entry name" value="RVT_1"/>
    <property type="match status" value="1"/>
</dbReference>
<feature type="domain" description="Reverse transcriptase" evidence="1">
    <location>
        <begin position="8"/>
        <end position="90"/>
    </location>
</feature>
<dbReference type="InterPro" id="IPR043502">
    <property type="entry name" value="DNA/RNA_pol_sf"/>
</dbReference>
<feature type="non-terminal residue" evidence="2">
    <location>
        <position position="152"/>
    </location>
</feature>
<protein>
    <submittedName>
        <fullName evidence="2">Putative reverse transcriptase</fullName>
    </submittedName>
</protein>
<sequence length="152" mass="17207">ISFINQNNILYKYQYGFRKGCSTTTATVELVEFLLSKIDSKCIVGGLFLDLKKAFDKLTHRILLQKLECYGFRGLANDIIKSYLTDRQQFVASESIVTQLAATKTLSSPILVATIAFRNISLSPLERNMTMIDHHVRSDFLGIALQFSRTFS</sequence>
<dbReference type="PANTHER" id="PTHR33332">
    <property type="entry name" value="REVERSE TRANSCRIPTASE DOMAIN-CONTAINING PROTEIN"/>
    <property type="match status" value="1"/>
</dbReference>
<keyword evidence="2" id="KW-0695">RNA-directed DNA polymerase</keyword>
<evidence type="ECO:0000259" key="1">
    <source>
        <dbReference type="Pfam" id="PF00078"/>
    </source>
</evidence>